<sequence length="321" mass="34549">MEVLELVDPARRRWDGTGPRPVRTYVWRPPAERPPLALLSHGHGGHARELGWLAEALVATGFAVAAPEHHGCTANDEVPEGFAFGWERARDLSFVLDHLDDVSMQETVAVGNSGGAYAVAALLGARLDRDVYQGLMAAESELRTELLRRNPDLLSDDLLAAATASYADDRVTAAFLMAPVLGTMLDRRSLSAIDKPVRIRWGEADDIAPPGENALVYLDAIPGATGESLPCGHLEFSGDIDDPRDIRGQVAAEVVAFVRGVAPYPASGRSTWRPPHVKGGEVNRSKQRSGCCRVGEQFVEGGGGPGEPIVGRKIEARRGRR</sequence>
<comment type="caution">
    <text evidence="2">The sequence shown here is derived from an EMBL/GenBank/DDBJ whole genome shotgun (WGS) entry which is preliminary data.</text>
</comment>
<dbReference type="InterPro" id="IPR029058">
    <property type="entry name" value="AB_hydrolase_fold"/>
</dbReference>
<proteinExistence type="predicted"/>
<feature type="region of interest" description="Disordered" evidence="1">
    <location>
        <begin position="302"/>
        <end position="321"/>
    </location>
</feature>
<accession>A0ABV7YFN5</accession>
<keyword evidence="2" id="KW-0378">Hydrolase</keyword>
<protein>
    <submittedName>
        <fullName evidence="2">Alpha/beta hydrolase family protein</fullName>
    </submittedName>
</protein>
<organism evidence="2 3">
    <name type="scientific">Tenggerimyces flavus</name>
    <dbReference type="NCBI Taxonomy" id="1708749"/>
    <lineage>
        <taxon>Bacteria</taxon>
        <taxon>Bacillati</taxon>
        <taxon>Actinomycetota</taxon>
        <taxon>Actinomycetes</taxon>
        <taxon>Propionibacteriales</taxon>
        <taxon>Nocardioidaceae</taxon>
        <taxon>Tenggerimyces</taxon>
    </lineage>
</organism>
<dbReference type="Proteomes" id="UP001595699">
    <property type="component" value="Unassembled WGS sequence"/>
</dbReference>
<dbReference type="Gene3D" id="3.40.50.1820">
    <property type="entry name" value="alpha/beta hydrolase"/>
    <property type="match status" value="2"/>
</dbReference>
<evidence type="ECO:0000313" key="2">
    <source>
        <dbReference type="EMBL" id="MFC3763446.1"/>
    </source>
</evidence>
<dbReference type="EMBL" id="JBHRZH010000018">
    <property type="protein sequence ID" value="MFC3763446.1"/>
    <property type="molecule type" value="Genomic_DNA"/>
</dbReference>
<keyword evidence="3" id="KW-1185">Reference proteome</keyword>
<feature type="compositionally biased region" description="Basic and acidic residues" evidence="1">
    <location>
        <begin position="310"/>
        <end position="321"/>
    </location>
</feature>
<dbReference type="SUPFAM" id="SSF53474">
    <property type="entry name" value="alpha/beta-Hydrolases"/>
    <property type="match status" value="1"/>
</dbReference>
<dbReference type="GO" id="GO:0016787">
    <property type="term" value="F:hydrolase activity"/>
    <property type="evidence" value="ECO:0007669"/>
    <property type="project" value="UniProtKB-KW"/>
</dbReference>
<evidence type="ECO:0000256" key="1">
    <source>
        <dbReference type="SAM" id="MobiDB-lite"/>
    </source>
</evidence>
<gene>
    <name evidence="2" type="ORF">ACFOUW_21590</name>
</gene>
<evidence type="ECO:0000313" key="3">
    <source>
        <dbReference type="Proteomes" id="UP001595699"/>
    </source>
</evidence>
<name>A0ABV7YFN5_9ACTN</name>
<dbReference type="RefSeq" id="WP_205117799.1">
    <property type="nucleotide sequence ID" value="NZ_JAFBCM010000001.1"/>
</dbReference>
<reference evidence="3" key="1">
    <citation type="journal article" date="2019" name="Int. J. Syst. Evol. Microbiol.">
        <title>The Global Catalogue of Microorganisms (GCM) 10K type strain sequencing project: providing services to taxonomists for standard genome sequencing and annotation.</title>
        <authorList>
            <consortium name="The Broad Institute Genomics Platform"/>
            <consortium name="The Broad Institute Genome Sequencing Center for Infectious Disease"/>
            <person name="Wu L."/>
            <person name="Ma J."/>
        </authorList>
    </citation>
    <scope>NUCLEOTIDE SEQUENCE [LARGE SCALE GENOMIC DNA]</scope>
    <source>
        <strain evidence="3">CGMCC 4.7241</strain>
    </source>
</reference>